<dbReference type="Proteomes" id="UP000006377">
    <property type="component" value="Chromosome"/>
</dbReference>
<evidence type="ECO:0000256" key="2">
    <source>
        <dbReference type="ARBA" id="ARBA00007958"/>
    </source>
</evidence>
<organism evidence="6 7">
    <name type="scientific">Parvibaculum lavamentivorans (strain DS-1 / DSM 13023 / NCIMB 13966)</name>
    <dbReference type="NCBI Taxonomy" id="402881"/>
    <lineage>
        <taxon>Bacteria</taxon>
        <taxon>Pseudomonadati</taxon>
        <taxon>Pseudomonadota</taxon>
        <taxon>Alphaproteobacteria</taxon>
        <taxon>Hyphomicrobiales</taxon>
        <taxon>Parvibaculaceae</taxon>
        <taxon>Parvibaculum</taxon>
    </lineage>
</organism>
<dbReference type="Pfam" id="PF13242">
    <property type="entry name" value="Hydrolase_like"/>
    <property type="match status" value="1"/>
</dbReference>
<dbReference type="InterPro" id="IPR023214">
    <property type="entry name" value="HAD_sf"/>
</dbReference>
<comment type="similarity">
    <text evidence="2">Belongs to the HAD-like hydrolase superfamily.</text>
</comment>
<evidence type="ECO:0000256" key="1">
    <source>
        <dbReference type="ARBA" id="ARBA00001946"/>
    </source>
</evidence>
<dbReference type="OrthoDB" id="148966at2"/>
<dbReference type="InterPro" id="IPR036412">
    <property type="entry name" value="HAD-like_sf"/>
</dbReference>
<dbReference type="NCBIfam" id="TIGR01458">
    <property type="entry name" value="HAD-SF-IIA-hyp3"/>
    <property type="match status" value="1"/>
</dbReference>
<evidence type="ECO:0000313" key="6">
    <source>
        <dbReference type="EMBL" id="ABS63285.1"/>
    </source>
</evidence>
<dbReference type="SUPFAM" id="SSF56784">
    <property type="entry name" value="HAD-like"/>
    <property type="match status" value="1"/>
</dbReference>
<dbReference type="GO" id="GO:0005737">
    <property type="term" value="C:cytoplasm"/>
    <property type="evidence" value="ECO:0007669"/>
    <property type="project" value="TreeGrafter"/>
</dbReference>
<dbReference type="RefSeq" id="WP_012110576.1">
    <property type="nucleotide sequence ID" value="NC_009719.1"/>
</dbReference>
<dbReference type="PANTHER" id="PTHR19288">
    <property type="entry name" value="4-NITROPHENYLPHOSPHATASE-RELATED"/>
    <property type="match status" value="1"/>
</dbReference>
<dbReference type="Pfam" id="PF13344">
    <property type="entry name" value="Hydrolase_6"/>
    <property type="match status" value="1"/>
</dbReference>
<sequence length="259" mass="27723">MTPKTRPLEEIRGLLLDVGGVLYQGSEALPGAVEAVRHLRERQMPFRLLTNTTRTTRAGLTKRLAEMGFDVGENDIVTPASIAASVLERDGASAHLLVHPDLLPDCPPEATAPNAVLMGDAGEYFTFERLNRAFRILVDGGRLYALGKNRFFRGEDGFELDAGPFVAALEYAAEVEAELIGKPARDFFTTAAAELDLAPEEVAMVGDDLESDIEGALAAGLQAVLVRTGKYRDGDGSKAKRGGAHVAASLAEFVDELLA</sequence>
<dbReference type="GO" id="GO:0046872">
    <property type="term" value="F:metal ion binding"/>
    <property type="evidence" value="ECO:0007669"/>
    <property type="project" value="UniProtKB-KW"/>
</dbReference>
<dbReference type="STRING" id="402881.Plav_1666"/>
<dbReference type="KEGG" id="pla:Plav_1666"/>
<dbReference type="HOGENOM" id="CLU_043473_4_0_5"/>
<protein>
    <recommendedName>
        <fullName evidence="5">Haloacid dehalogenase-like hydrolase domain-containing protein 2</fullName>
    </recommendedName>
</protein>
<dbReference type="InterPro" id="IPR006357">
    <property type="entry name" value="HAD-SF_hydro_IIA"/>
</dbReference>
<proteinExistence type="inferred from homology"/>
<dbReference type="Gene3D" id="3.40.50.1000">
    <property type="entry name" value="HAD superfamily/HAD-like"/>
    <property type="match status" value="2"/>
</dbReference>
<evidence type="ECO:0000256" key="4">
    <source>
        <dbReference type="ARBA" id="ARBA00022842"/>
    </source>
</evidence>
<dbReference type="AlphaFoldDB" id="A7HTQ2"/>
<dbReference type="InterPro" id="IPR006355">
    <property type="entry name" value="LHPP/HDHD2"/>
</dbReference>
<gene>
    <name evidence="6" type="ordered locus">Plav_1666</name>
</gene>
<keyword evidence="6" id="KW-0378">Hydrolase</keyword>
<accession>A7HTQ2</accession>
<keyword evidence="3" id="KW-0479">Metal-binding</keyword>
<dbReference type="GO" id="GO:0016791">
    <property type="term" value="F:phosphatase activity"/>
    <property type="evidence" value="ECO:0007669"/>
    <property type="project" value="InterPro"/>
</dbReference>
<dbReference type="eggNOG" id="COG0647">
    <property type="taxonomic scope" value="Bacteria"/>
</dbReference>
<dbReference type="NCBIfam" id="TIGR01460">
    <property type="entry name" value="HAD-SF-IIA"/>
    <property type="match status" value="1"/>
</dbReference>
<keyword evidence="7" id="KW-1185">Reference proteome</keyword>
<evidence type="ECO:0000256" key="5">
    <source>
        <dbReference type="ARBA" id="ARBA00039666"/>
    </source>
</evidence>
<dbReference type="InterPro" id="IPR006439">
    <property type="entry name" value="HAD-SF_hydro_IA"/>
</dbReference>
<name>A7HTQ2_PARL1</name>
<evidence type="ECO:0000313" key="7">
    <source>
        <dbReference type="Proteomes" id="UP000006377"/>
    </source>
</evidence>
<evidence type="ECO:0000256" key="3">
    <source>
        <dbReference type="ARBA" id="ARBA00022723"/>
    </source>
</evidence>
<dbReference type="NCBIfam" id="TIGR01549">
    <property type="entry name" value="HAD-SF-IA-v1"/>
    <property type="match status" value="1"/>
</dbReference>
<keyword evidence="4" id="KW-0460">Magnesium</keyword>
<dbReference type="PANTHER" id="PTHR19288:SF46">
    <property type="entry name" value="HALOACID DEHALOGENASE-LIKE HYDROLASE DOMAIN-CONTAINING PROTEIN 2"/>
    <property type="match status" value="1"/>
</dbReference>
<reference evidence="6 7" key="1">
    <citation type="journal article" date="2011" name="Stand. Genomic Sci.">
        <title>Complete genome sequence of Parvibaculum lavamentivorans type strain (DS-1(T)).</title>
        <authorList>
            <person name="Schleheck D."/>
            <person name="Weiss M."/>
            <person name="Pitluck S."/>
            <person name="Bruce D."/>
            <person name="Land M.L."/>
            <person name="Han S."/>
            <person name="Saunders E."/>
            <person name="Tapia R."/>
            <person name="Detter C."/>
            <person name="Brettin T."/>
            <person name="Han J."/>
            <person name="Woyke T."/>
            <person name="Goodwin L."/>
            <person name="Pennacchio L."/>
            <person name="Nolan M."/>
            <person name="Cook A.M."/>
            <person name="Kjelleberg S."/>
            <person name="Thomas T."/>
        </authorList>
    </citation>
    <scope>NUCLEOTIDE SEQUENCE [LARGE SCALE GENOMIC DNA]</scope>
    <source>
        <strain evidence="7">DS-1 / DSM 13023 / NCIMB 13966</strain>
    </source>
</reference>
<comment type="cofactor">
    <cofactor evidence="1">
        <name>Mg(2+)</name>
        <dbReference type="ChEBI" id="CHEBI:18420"/>
    </cofactor>
</comment>
<dbReference type="EMBL" id="CP000774">
    <property type="protein sequence ID" value="ABS63285.1"/>
    <property type="molecule type" value="Genomic_DNA"/>
</dbReference>